<evidence type="ECO:0000313" key="1">
    <source>
        <dbReference type="EMBL" id="GCD41929.1"/>
    </source>
</evidence>
<reference evidence="1 2" key="1">
    <citation type="submission" date="2018-11" db="EMBL/GenBank/DDBJ databases">
        <title>Whole genome sequence of Streptomyces paromomycinus NBRC 15454(T).</title>
        <authorList>
            <person name="Komaki H."/>
            <person name="Tamura T."/>
        </authorList>
    </citation>
    <scope>NUCLEOTIDE SEQUENCE [LARGE SCALE GENOMIC DNA]</scope>
    <source>
        <strain evidence="1 2">NBRC 15454</strain>
    </source>
</reference>
<protein>
    <submittedName>
        <fullName evidence="1">Uncharacterized protein</fullName>
    </submittedName>
</protein>
<dbReference type="AlphaFoldDB" id="A0A401VXZ2"/>
<dbReference type="EMBL" id="BHZD01000001">
    <property type="protein sequence ID" value="GCD41929.1"/>
    <property type="molecule type" value="Genomic_DNA"/>
</dbReference>
<evidence type="ECO:0000313" key="2">
    <source>
        <dbReference type="Proteomes" id="UP000286746"/>
    </source>
</evidence>
<name>A0A401VXZ2_STREY</name>
<keyword evidence="2" id="KW-1185">Reference proteome</keyword>
<comment type="caution">
    <text evidence="1">The sequence shown here is derived from an EMBL/GenBank/DDBJ whole genome shotgun (WGS) entry which is preliminary data.</text>
</comment>
<dbReference type="RefSeq" id="WP_125053167.1">
    <property type="nucleotide sequence ID" value="NZ_BHZD01000001.1"/>
</dbReference>
<organism evidence="1 2">
    <name type="scientific">Streptomyces paromomycinus</name>
    <name type="common">Streptomyces rimosus subsp. paromomycinus</name>
    <dbReference type="NCBI Taxonomy" id="92743"/>
    <lineage>
        <taxon>Bacteria</taxon>
        <taxon>Bacillati</taxon>
        <taxon>Actinomycetota</taxon>
        <taxon>Actinomycetes</taxon>
        <taxon>Kitasatosporales</taxon>
        <taxon>Streptomycetaceae</taxon>
        <taxon>Streptomyces</taxon>
    </lineage>
</organism>
<gene>
    <name evidence="1" type="ORF">GKJPGBOP_01587</name>
</gene>
<proteinExistence type="predicted"/>
<accession>A0A401VXZ2</accession>
<dbReference type="Proteomes" id="UP000286746">
    <property type="component" value="Unassembled WGS sequence"/>
</dbReference>
<sequence>MTVWAATTVVTVADRHDLARDQAEAPFGTRFGCCLARHLDGLAEQNHGDPVAFAVWSWTVATAPLIRPGYVRVRPDLSAVRLTRSRDEGRLLVEVDIPVPHGQLAASARPPYEVRDWEPEGPHSRCAEPRRLKVPADESRPALLLSATLRLPASDGALHQPAGAWAREEELVEDAEQAVAVAAKHINRVAGRRIAALLGDNAGRW</sequence>